<keyword evidence="6" id="KW-1185">Reference proteome</keyword>
<evidence type="ECO:0000313" key="6">
    <source>
        <dbReference type="Proteomes" id="UP001629113"/>
    </source>
</evidence>
<dbReference type="InterPro" id="IPR050097">
    <property type="entry name" value="Ferredoxin-NADP_redctase_2"/>
</dbReference>
<reference evidence="5 6" key="1">
    <citation type="submission" date="2024-06" db="EMBL/GenBank/DDBJ databases">
        <title>Complete genome of Phlyctema vagabunda strain 19-DSS-EL-015.</title>
        <authorList>
            <person name="Fiorenzani C."/>
        </authorList>
    </citation>
    <scope>NUCLEOTIDE SEQUENCE [LARGE SCALE GENOMIC DNA]</scope>
    <source>
        <strain evidence="5 6">19-DSS-EL-015</strain>
    </source>
</reference>
<organism evidence="5 6">
    <name type="scientific">Phlyctema vagabunda</name>
    <dbReference type="NCBI Taxonomy" id="108571"/>
    <lineage>
        <taxon>Eukaryota</taxon>
        <taxon>Fungi</taxon>
        <taxon>Dikarya</taxon>
        <taxon>Ascomycota</taxon>
        <taxon>Pezizomycotina</taxon>
        <taxon>Leotiomycetes</taxon>
        <taxon>Helotiales</taxon>
        <taxon>Dermateaceae</taxon>
        <taxon>Phlyctema</taxon>
    </lineage>
</organism>
<dbReference type="SUPFAM" id="SSF51905">
    <property type="entry name" value="FAD/NAD(P)-binding domain"/>
    <property type="match status" value="1"/>
</dbReference>
<evidence type="ECO:0000256" key="2">
    <source>
        <dbReference type="ARBA" id="ARBA00022630"/>
    </source>
</evidence>
<dbReference type="InterPro" id="IPR023753">
    <property type="entry name" value="FAD/NAD-binding_dom"/>
</dbReference>
<dbReference type="Gene3D" id="3.50.50.60">
    <property type="entry name" value="FAD/NAD(P)-binding domain"/>
    <property type="match status" value="2"/>
</dbReference>
<dbReference type="PANTHER" id="PTHR48105">
    <property type="entry name" value="THIOREDOXIN REDUCTASE 1-RELATED-RELATED"/>
    <property type="match status" value="1"/>
</dbReference>
<feature type="domain" description="FAD/NAD(P)-binding" evidence="4">
    <location>
        <begin position="8"/>
        <end position="287"/>
    </location>
</feature>
<evidence type="ECO:0000256" key="3">
    <source>
        <dbReference type="ARBA" id="ARBA00023002"/>
    </source>
</evidence>
<comment type="caution">
    <text evidence="5">The sequence shown here is derived from an EMBL/GenBank/DDBJ whole genome shotgun (WGS) entry which is preliminary data.</text>
</comment>
<dbReference type="Proteomes" id="UP001629113">
    <property type="component" value="Unassembled WGS sequence"/>
</dbReference>
<evidence type="ECO:0000313" key="5">
    <source>
        <dbReference type="EMBL" id="KAL3422107.1"/>
    </source>
</evidence>
<evidence type="ECO:0000256" key="1">
    <source>
        <dbReference type="ARBA" id="ARBA00009333"/>
    </source>
</evidence>
<evidence type="ECO:0000259" key="4">
    <source>
        <dbReference type="Pfam" id="PF07992"/>
    </source>
</evidence>
<dbReference type="InterPro" id="IPR036188">
    <property type="entry name" value="FAD/NAD-bd_sf"/>
</dbReference>
<comment type="similarity">
    <text evidence="1">Belongs to the class-II pyridine nucleotide-disulfide oxidoreductase family.</text>
</comment>
<proteinExistence type="inferred from homology"/>
<protein>
    <submittedName>
        <fullName evidence="5">Thioredoxin reductase-like protein 1</fullName>
    </submittedName>
</protein>
<accession>A0ABR4PG79</accession>
<dbReference type="PRINTS" id="PR00469">
    <property type="entry name" value="PNDRDTASEII"/>
</dbReference>
<dbReference type="Pfam" id="PF07992">
    <property type="entry name" value="Pyr_redox_2"/>
    <property type="match status" value="1"/>
</dbReference>
<keyword evidence="3" id="KW-0560">Oxidoreductase</keyword>
<dbReference type="EMBL" id="JBFCZG010000005">
    <property type="protein sequence ID" value="KAL3422107.1"/>
    <property type="molecule type" value="Genomic_DNA"/>
</dbReference>
<dbReference type="PRINTS" id="PR00368">
    <property type="entry name" value="FADPNR"/>
</dbReference>
<name>A0ABR4PG79_9HELO</name>
<gene>
    <name evidence="5" type="ORF">PVAG01_06263</name>
</gene>
<sequence>MAATGPLFDVLIIGGGPGGLSTATGLARQLYTAVVFDSGLYRNARAHYMHNVATWDHRSPAEFRAKARDDLLARYETIRFEDIKINNVAKMPSGTFQATDAAGKVWEGRKLVLATGVRDVPPDIDGYHCLFCHGYEERGAASAGVLAIGDMGNVFGSLHLARMAKRLAVKVTIYSDGDQELGDQIKLSAGQEIEVDNRRITRLHKGLAKSEVVMTFEGGEQVTQAFVAHKPKTEINGPFAQQLALELTDQGDIKTTQPFHESSVHGVFAVGDCATPLKAVSMAMSTGGLGAGGLAMQLQSEPRL</sequence>
<keyword evidence="2" id="KW-0285">Flavoprotein</keyword>